<dbReference type="Pfam" id="PF24842">
    <property type="entry name" value="UFD1_N2"/>
    <property type="match status" value="1"/>
</dbReference>
<name>S8AX83_DACHA</name>
<gene>
    <name evidence="5" type="ORF">H072_405</name>
</gene>
<dbReference type="EMBL" id="AQGS01000012">
    <property type="protein sequence ID" value="EPS45601.1"/>
    <property type="molecule type" value="Genomic_DNA"/>
</dbReference>
<dbReference type="Pfam" id="PF16558">
    <property type="entry name" value="AZUL"/>
    <property type="match status" value="1"/>
</dbReference>
<keyword evidence="6" id="KW-1185">Reference proteome</keyword>
<feature type="region of interest" description="Disordered" evidence="1">
    <location>
        <begin position="238"/>
        <end position="263"/>
    </location>
</feature>
<dbReference type="STRING" id="1284197.S8AX83"/>
<evidence type="ECO:0000259" key="3">
    <source>
        <dbReference type="Pfam" id="PF24503"/>
    </source>
</evidence>
<dbReference type="InterPro" id="IPR042299">
    <property type="entry name" value="Ufd1-like_Nn"/>
</dbReference>
<feature type="domain" description="Ubiquitin fusion degradation protein UFD1 N-terminal subdomain 2" evidence="4">
    <location>
        <begin position="150"/>
        <end position="230"/>
    </location>
</feature>
<dbReference type="HOGENOM" id="CLU_012913_0_0_1"/>
<dbReference type="OMA" id="THLKHHE"/>
<dbReference type="InterPro" id="IPR032353">
    <property type="entry name" value="AZUL"/>
</dbReference>
<evidence type="ECO:0000313" key="5">
    <source>
        <dbReference type="EMBL" id="EPS45601.1"/>
    </source>
</evidence>
<dbReference type="GO" id="GO:0006511">
    <property type="term" value="P:ubiquitin-dependent protein catabolic process"/>
    <property type="evidence" value="ECO:0007669"/>
    <property type="project" value="InterPro"/>
</dbReference>
<reference evidence="6" key="2">
    <citation type="submission" date="2013-04" db="EMBL/GenBank/DDBJ databases">
        <title>Genomic mechanisms accounting for the adaptation to parasitism in nematode-trapping fungi.</title>
        <authorList>
            <person name="Ahren D.G."/>
        </authorList>
    </citation>
    <scope>NUCLEOTIDE SEQUENCE [LARGE SCALE GENOMIC DNA]</scope>
    <source>
        <strain evidence="6">CBS 200.50</strain>
    </source>
</reference>
<organism evidence="5 6">
    <name type="scientific">Dactylellina haptotyla (strain CBS 200.50)</name>
    <name type="common">Nematode-trapping fungus</name>
    <name type="synonym">Monacrosporium haptotylum</name>
    <dbReference type="NCBI Taxonomy" id="1284197"/>
    <lineage>
        <taxon>Eukaryota</taxon>
        <taxon>Fungi</taxon>
        <taxon>Dikarya</taxon>
        <taxon>Ascomycota</taxon>
        <taxon>Pezizomycotina</taxon>
        <taxon>Orbiliomycetes</taxon>
        <taxon>Orbiliales</taxon>
        <taxon>Orbiliaceae</taxon>
        <taxon>Dactylellina</taxon>
    </lineage>
</organism>
<dbReference type="Pfam" id="PF24503">
    <property type="entry name" value="DUF7590"/>
    <property type="match status" value="1"/>
</dbReference>
<dbReference type="InterPro" id="IPR056012">
    <property type="entry name" value="DUF7590"/>
</dbReference>
<dbReference type="AlphaFoldDB" id="S8AX83"/>
<dbReference type="GO" id="GO:0034098">
    <property type="term" value="C:VCP-NPL4-UFD1 AAA ATPase complex"/>
    <property type="evidence" value="ECO:0007669"/>
    <property type="project" value="TreeGrafter"/>
</dbReference>
<feature type="domain" description="DUF7590" evidence="3">
    <location>
        <begin position="251"/>
        <end position="354"/>
    </location>
</feature>
<dbReference type="InterPro" id="IPR004854">
    <property type="entry name" value="Ufd1-like"/>
</dbReference>
<proteinExistence type="predicted"/>
<reference evidence="5 6" key="1">
    <citation type="journal article" date="2013" name="PLoS Genet.">
        <title>Genomic mechanisms accounting for the adaptation to parasitism in nematode-trapping fungi.</title>
        <authorList>
            <person name="Meerupati T."/>
            <person name="Andersson K.M."/>
            <person name="Friman E."/>
            <person name="Kumar D."/>
            <person name="Tunlid A."/>
            <person name="Ahren D."/>
        </authorList>
    </citation>
    <scope>NUCLEOTIDE SEQUENCE [LARGE SCALE GENOMIC DNA]</scope>
    <source>
        <strain evidence="5 6">CBS 200.50</strain>
    </source>
</reference>
<accession>S8AX83</accession>
<evidence type="ECO:0000256" key="1">
    <source>
        <dbReference type="SAM" id="MobiDB-lite"/>
    </source>
</evidence>
<dbReference type="InterPro" id="IPR055418">
    <property type="entry name" value="UFD1_N2"/>
</dbReference>
<dbReference type="Pfam" id="PF23580">
    <property type="entry name" value="Znf_XAF1_N"/>
    <property type="match status" value="1"/>
</dbReference>
<evidence type="ECO:0000313" key="6">
    <source>
        <dbReference type="Proteomes" id="UP000015100"/>
    </source>
</evidence>
<dbReference type="Proteomes" id="UP000015100">
    <property type="component" value="Unassembled WGS sequence"/>
</dbReference>
<dbReference type="PANTHER" id="PTHR12555">
    <property type="entry name" value="UBIQUITIN FUSION DEGRADATON PROTEIN 1"/>
    <property type="match status" value="1"/>
</dbReference>
<dbReference type="InterPro" id="IPR042556">
    <property type="entry name" value="AZUL_sf"/>
</dbReference>
<protein>
    <submittedName>
        <fullName evidence="5">Uncharacterized protein</fullName>
    </submittedName>
</protein>
<dbReference type="eggNOG" id="KOG1816">
    <property type="taxonomic scope" value="Eukaryota"/>
</dbReference>
<feature type="compositionally biased region" description="Basic and acidic residues" evidence="1">
    <location>
        <begin position="238"/>
        <end position="250"/>
    </location>
</feature>
<sequence>MSASPALTWSSTFNLSASSPPPSLTGDKLILPQLALEKLLEAAAQSAANLQQSPTYDPASWDYVPPYEQLARRNDAPQQLPHPLIFRVTNLVNGRTAYAGIREFSAEDNEVVLSKFLREGLAIPSPELQTQEHPTELGGSIKVEAISIPKGTFVKLRPLDAGYEEDWKSILENHLQKNFTTLTVNNILAVPRLSKQSGQNDFKFLIDEVKPEQSEAVCIVDTDLEVDIEPLNEDQARESLRQRELRKKAESSAGGPINIDGPKEGTIAGDNYVRFNLKVWNRTQPILINVPEDNVDIMVTTDSIQGWPKMEEWTWSRFDGSRSIVISPDDPHIQNAKEIRISLRVYEQSVIDPNSKKPMPSDSTGFFLLIAQSAQEDDEEDTSMADDNPDNEICSNCKRSIPKRSMFLHQNFCLRNNVLCPHGCGQVFKKGTEVDHWHCSECKAFGTNTPLRNTYNKHMDIAHTARRCNACDYSAGSLAELATHRTTTCPEKLILCRFCHLTVPQEEDIDFTSTITGLAPHEKNCGGRTTNCHICDRIVQLKNMETHLKHHELERKSKPLPRVCRNVNCSRIVTFTGPTDNQLGLCTVCFGPLNISEHDPTNTKLSRRAELRYLTQLLRGCGKSWCTNEMCKTGRANRTPPLPAFSSKEATAAVKPLVTVEGLLSGYTSHSLHFCVDSDTQKRKHVAEMLSYADDSQSKGGWAVEWCTKAVEMVSIEATDEADLANKAKDWLEKFGVKRDE</sequence>
<dbReference type="GO" id="GO:0036503">
    <property type="term" value="P:ERAD pathway"/>
    <property type="evidence" value="ECO:0007669"/>
    <property type="project" value="TreeGrafter"/>
</dbReference>
<feature type="domain" description="Ubiquitin-protein ligase E3A N-terminal zinc-binding" evidence="2">
    <location>
        <begin position="612"/>
        <end position="652"/>
    </location>
</feature>
<dbReference type="Gene3D" id="6.10.130.10">
    <property type="entry name" value="Ubiquitin-protein ligase E3A, N-terminal zinc-binding domain (AZUL)"/>
    <property type="match status" value="1"/>
</dbReference>
<evidence type="ECO:0000259" key="4">
    <source>
        <dbReference type="Pfam" id="PF24842"/>
    </source>
</evidence>
<dbReference type="PANTHER" id="PTHR12555:SF15">
    <property type="entry name" value="FUSION DEGRADATION PROTEIN (UFD1), PUTATIVE (AFU_ORTHOLOGUE AFUA_4G04640)-RELATED"/>
    <property type="match status" value="1"/>
</dbReference>
<dbReference type="Gene3D" id="2.40.40.50">
    <property type="entry name" value="Ubiquitin fusion degradation protein UFD1, N-terminal domain"/>
    <property type="match status" value="1"/>
</dbReference>
<dbReference type="OrthoDB" id="193703at2759"/>
<dbReference type="Gene3D" id="3.10.330.10">
    <property type="match status" value="1"/>
</dbReference>
<dbReference type="GO" id="GO:0031593">
    <property type="term" value="F:polyubiquitin modification-dependent protein binding"/>
    <property type="evidence" value="ECO:0007669"/>
    <property type="project" value="TreeGrafter"/>
</dbReference>
<evidence type="ECO:0000259" key="2">
    <source>
        <dbReference type="Pfam" id="PF16558"/>
    </source>
</evidence>
<comment type="caution">
    <text evidence="5">The sequence shown here is derived from an EMBL/GenBank/DDBJ whole genome shotgun (WGS) entry which is preliminary data.</text>
</comment>